<name>A0A9D2NLC8_9FIRM</name>
<comment type="caution">
    <text evidence="1">The sequence shown here is derived from an EMBL/GenBank/DDBJ whole genome shotgun (WGS) entry which is preliminary data.</text>
</comment>
<evidence type="ECO:0000313" key="1">
    <source>
        <dbReference type="EMBL" id="HJC34495.1"/>
    </source>
</evidence>
<dbReference type="Proteomes" id="UP000823890">
    <property type="component" value="Unassembled WGS sequence"/>
</dbReference>
<dbReference type="AlphaFoldDB" id="A0A9D2NLC8"/>
<accession>A0A9D2NLC8</accession>
<reference evidence="1" key="1">
    <citation type="journal article" date="2021" name="PeerJ">
        <title>Extensive microbial diversity within the chicken gut microbiome revealed by metagenomics and culture.</title>
        <authorList>
            <person name="Gilroy R."/>
            <person name="Ravi A."/>
            <person name="Getino M."/>
            <person name="Pursley I."/>
            <person name="Horton D.L."/>
            <person name="Alikhan N.F."/>
            <person name="Baker D."/>
            <person name="Gharbi K."/>
            <person name="Hall N."/>
            <person name="Watson M."/>
            <person name="Adriaenssens E.M."/>
            <person name="Foster-Nyarko E."/>
            <person name="Jarju S."/>
            <person name="Secka A."/>
            <person name="Antonio M."/>
            <person name="Oren A."/>
            <person name="Chaudhuri R.R."/>
            <person name="La Ragione R."/>
            <person name="Hildebrand F."/>
            <person name="Pallen M.J."/>
        </authorList>
    </citation>
    <scope>NUCLEOTIDE SEQUENCE</scope>
    <source>
        <strain evidence="1">ChiW19-954</strain>
    </source>
</reference>
<protein>
    <submittedName>
        <fullName evidence="1">Uncharacterized protein</fullName>
    </submittedName>
</protein>
<gene>
    <name evidence="1" type="ORF">H9758_07870</name>
</gene>
<reference evidence="1" key="2">
    <citation type="submission" date="2021-04" db="EMBL/GenBank/DDBJ databases">
        <authorList>
            <person name="Gilroy R."/>
        </authorList>
    </citation>
    <scope>NUCLEOTIDE SEQUENCE</scope>
    <source>
        <strain evidence="1">ChiW19-954</strain>
    </source>
</reference>
<organism evidence="1 2">
    <name type="scientific">Candidatus Mediterraneibacter faecipullorum</name>
    <dbReference type="NCBI Taxonomy" id="2838670"/>
    <lineage>
        <taxon>Bacteria</taxon>
        <taxon>Bacillati</taxon>
        <taxon>Bacillota</taxon>
        <taxon>Clostridia</taxon>
        <taxon>Lachnospirales</taxon>
        <taxon>Lachnospiraceae</taxon>
        <taxon>Mediterraneibacter</taxon>
    </lineage>
</organism>
<dbReference type="EMBL" id="DWWO01000099">
    <property type="protein sequence ID" value="HJC34495.1"/>
    <property type="molecule type" value="Genomic_DNA"/>
</dbReference>
<evidence type="ECO:0000313" key="2">
    <source>
        <dbReference type="Proteomes" id="UP000823890"/>
    </source>
</evidence>
<dbReference type="InterPro" id="IPR046930">
    <property type="entry name" value="HTH_60"/>
</dbReference>
<proteinExistence type="predicted"/>
<dbReference type="Pfam" id="PF20317">
    <property type="entry name" value="HTH_60"/>
    <property type="match status" value="1"/>
</dbReference>
<sequence>MDQEKNEQVIEVKLGSGIREIDDLQTLLKKCLDQGFPLVAISRATKLPEAELQEYLNGSLPSDFSRIEYLNIFLILLLHEKPVSDTYYRDLMDGLTHVFEIPEDTIARYAGVSMDELNAFENSDKREHIERCIAHLFVTFMRDSRFTCEDGPWVIEGCGETEQKEENQ</sequence>